<dbReference type="EMBL" id="CAJZBQ010000014">
    <property type="protein sequence ID" value="CAG9316003.1"/>
    <property type="molecule type" value="Genomic_DNA"/>
</dbReference>
<dbReference type="Pfam" id="PF00179">
    <property type="entry name" value="UQ_con"/>
    <property type="match status" value="1"/>
</dbReference>
<name>A0AAU9IRA4_9CILI</name>
<sequence length="144" mass="16995">MDILYNLCYYSEWNPEKSRIFSSNWFVMTKGYSHRELVGGIEGPSNTPYEGGIFYFSIRLGWEYETPEFMFLSQIIHPNIDIDGKLLIKIPYLNGLKGLLDWVVNLLKNSQWKESEHPRNLELYTKDPEAYYVYAKQATMKYAN</sequence>
<dbReference type="SUPFAM" id="SSF54495">
    <property type="entry name" value="UBC-like"/>
    <property type="match status" value="1"/>
</dbReference>
<dbReference type="AlphaFoldDB" id="A0AAU9IRA4"/>
<protein>
    <recommendedName>
        <fullName evidence="1">UBC core domain-containing protein</fullName>
    </recommendedName>
</protein>
<evidence type="ECO:0000313" key="3">
    <source>
        <dbReference type="Proteomes" id="UP001162131"/>
    </source>
</evidence>
<evidence type="ECO:0000313" key="2">
    <source>
        <dbReference type="EMBL" id="CAG9316003.1"/>
    </source>
</evidence>
<comment type="caution">
    <text evidence="2">The sequence shown here is derived from an EMBL/GenBank/DDBJ whole genome shotgun (WGS) entry which is preliminary data.</text>
</comment>
<dbReference type="Gene3D" id="3.10.110.10">
    <property type="entry name" value="Ubiquitin Conjugating Enzyme"/>
    <property type="match status" value="1"/>
</dbReference>
<reference evidence="2" key="1">
    <citation type="submission" date="2021-09" db="EMBL/GenBank/DDBJ databases">
        <authorList>
            <consortium name="AG Swart"/>
            <person name="Singh M."/>
            <person name="Singh A."/>
            <person name="Seah K."/>
            <person name="Emmerich C."/>
        </authorList>
    </citation>
    <scope>NUCLEOTIDE SEQUENCE</scope>
    <source>
        <strain evidence="2">ATCC30299</strain>
    </source>
</reference>
<gene>
    <name evidence="2" type="ORF">BSTOLATCC_MIC14744</name>
</gene>
<evidence type="ECO:0000259" key="1">
    <source>
        <dbReference type="Pfam" id="PF00179"/>
    </source>
</evidence>
<proteinExistence type="predicted"/>
<organism evidence="2 3">
    <name type="scientific">Blepharisma stoltei</name>
    <dbReference type="NCBI Taxonomy" id="1481888"/>
    <lineage>
        <taxon>Eukaryota</taxon>
        <taxon>Sar</taxon>
        <taxon>Alveolata</taxon>
        <taxon>Ciliophora</taxon>
        <taxon>Postciliodesmatophora</taxon>
        <taxon>Heterotrichea</taxon>
        <taxon>Heterotrichida</taxon>
        <taxon>Blepharismidae</taxon>
        <taxon>Blepharisma</taxon>
    </lineage>
</organism>
<keyword evidence="3" id="KW-1185">Reference proteome</keyword>
<dbReference type="InterPro" id="IPR016135">
    <property type="entry name" value="UBQ-conjugating_enzyme/RWD"/>
</dbReference>
<accession>A0AAU9IRA4</accession>
<dbReference type="SMART" id="SM00212">
    <property type="entry name" value="UBCc"/>
    <property type="match status" value="1"/>
</dbReference>
<feature type="domain" description="UBC core" evidence="1">
    <location>
        <begin position="33"/>
        <end position="136"/>
    </location>
</feature>
<dbReference type="InterPro" id="IPR000608">
    <property type="entry name" value="UBC"/>
</dbReference>
<dbReference type="Proteomes" id="UP001162131">
    <property type="component" value="Unassembled WGS sequence"/>
</dbReference>